<comment type="caution">
    <text evidence="1">The sequence shown here is derived from an EMBL/GenBank/DDBJ whole genome shotgun (WGS) entry which is preliminary data.</text>
</comment>
<keyword evidence="2" id="KW-1185">Reference proteome</keyword>
<dbReference type="OrthoDB" id="10291205at2759"/>
<proteinExistence type="predicted"/>
<gene>
    <name evidence="1" type="ORF">KVT40_004233</name>
</gene>
<dbReference type="Proteomes" id="UP000809789">
    <property type="component" value="Unassembled WGS sequence"/>
</dbReference>
<evidence type="ECO:0000313" key="2">
    <source>
        <dbReference type="Proteomes" id="UP000809789"/>
    </source>
</evidence>
<evidence type="ECO:0000313" key="1">
    <source>
        <dbReference type="EMBL" id="KAG8628360.1"/>
    </source>
</evidence>
<protein>
    <submittedName>
        <fullName evidence="1">Uncharacterized protein</fullName>
    </submittedName>
</protein>
<reference evidence="1" key="1">
    <citation type="submission" date="2021-07" db="EMBL/GenBank/DDBJ databases">
        <title>Elsinoe batatas strain:CRI-CJ2 Genome sequencing and assembly.</title>
        <authorList>
            <person name="Huang L."/>
        </authorList>
    </citation>
    <scope>NUCLEOTIDE SEQUENCE</scope>
    <source>
        <strain evidence="1">CRI-CJ2</strain>
    </source>
</reference>
<dbReference type="EMBL" id="JAESVG020000004">
    <property type="protein sequence ID" value="KAG8628360.1"/>
    <property type="molecule type" value="Genomic_DNA"/>
</dbReference>
<sequence length="245" mass="27959">MPSITRAGHRLAQAKRDKEAAVLADPDVPSYAGNPAKNVLTRLPNEIAQLIATHSCQVEQKRGGLLSVRINPHSQPDDLRQQLALPPIAAVNKQLRDAALEAKYREIRICRYSRVGSAQFENWFRWAEYDVFSRIQYITVFFDCPNFRHVHYSEDGHKAFRNNRLTVTLTIAPRAEVWFVMPGDVMSQFPMVEEADLQTINTLEAELQAFVEGQVVLDAELDRNVFRRTLMTGLRAILTRHFPGF</sequence>
<accession>A0A8K0L6G3</accession>
<organism evidence="1 2">
    <name type="scientific">Elsinoe batatas</name>
    <dbReference type="NCBI Taxonomy" id="2601811"/>
    <lineage>
        <taxon>Eukaryota</taxon>
        <taxon>Fungi</taxon>
        <taxon>Dikarya</taxon>
        <taxon>Ascomycota</taxon>
        <taxon>Pezizomycotina</taxon>
        <taxon>Dothideomycetes</taxon>
        <taxon>Dothideomycetidae</taxon>
        <taxon>Myriangiales</taxon>
        <taxon>Elsinoaceae</taxon>
        <taxon>Elsinoe</taxon>
    </lineage>
</organism>
<dbReference type="AlphaFoldDB" id="A0A8K0L6G3"/>
<name>A0A8K0L6G3_9PEZI</name>